<dbReference type="PANTHER" id="PTHR13939">
    <property type="entry name" value="NICOTINAMIDE-NUCLEOTIDE AMIDOHYDROLASE PNCC"/>
    <property type="match status" value="1"/>
</dbReference>
<feature type="chain" id="PRO_5043359534" description="MoaB/Mog domain-containing protein" evidence="1">
    <location>
        <begin position="22"/>
        <end position="233"/>
    </location>
</feature>
<gene>
    <name evidence="3" type="ORF">CVIRNUC_008605</name>
</gene>
<dbReference type="Gene3D" id="3.40.980.10">
    <property type="entry name" value="MoaB/Mog-like domain"/>
    <property type="match status" value="1"/>
</dbReference>
<dbReference type="Proteomes" id="UP001314263">
    <property type="component" value="Unassembled WGS sequence"/>
</dbReference>
<dbReference type="AlphaFoldDB" id="A0AAV1IF22"/>
<dbReference type="InterPro" id="IPR036425">
    <property type="entry name" value="MoaB/Mog-like_dom_sf"/>
</dbReference>
<evidence type="ECO:0000313" key="4">
    <source>
        <dbReference type="Proteomes" id="UP001314263"/>
    </source>
</evidence>
<protein>
    <recommendedName>
        <fullName evidence="2">MoaB/Mog domain-containing protein</fullName>
    </recommendedName>
</protein>
<proteinExistence type="predicted"/>
<dbReference type="InterPro" id="IPR056596">
    <property type="entry name" value="FLAD1_M"/>
</dbReference>
<evidence type="ECO:0000256" key="1">
    <source>
        <dbReference type="SAM" id="SignalP"/>
    </source>
</evidence>
<evidence type="ECO:0000313" key="3">
    <source>
        <dbReference type="EMBL" id="CAK0785396.1"/>
    </source>
</evidence>
<name>A0AAV1IF22_9CHLO</name>
<feature type="domain" description="MoaB/Mog" evidence="2">
    <location>
        <begin position="2"/>
        <end position="151"/>
    </location>
</feature>
<accession>A0AAV1IF22</accession>
<dbReference type="InterPro" id="IPR050101">
    <property type="entry name" value="CinA"/>
</dbReference>
<sequence length="233" mass="25563">MRLIHLICVAVDARGVDLVRAEYVPDDEADIGSTVLRLKERVGPGGFVFTSGGIGATHDDVTYSAIAAAFGTELQLHEPTVERMRENYSKRGVELNEARLRMATLPAAAEVLYTPDLWVPLVNLHSVYILPGIPRLFKAMIEANKDPFKGPQSKFRVLYTNTVEGDLADALRAIAEKHSKVGIGSYPNTAELDAQQSYRVKLQLVSRDEQALEAAVEEIKQGIHCLHDIPSGS</sequence>
<dbReference type="EMBL" id="CAUYUE010000012">
    <property type="protein sequence ID" value="CAK0785396.1"/>
    <property type="molecule type" value="Genomic_DNA"/>
</dbReference>
<feature type="signal peptide" evidence="1">
    <location>
        <begin position="1"/>
        <end position="21"/>
    </location>
</feature>
<dbReference type="Pfam" id="PF24102">
    <property type="entry name" value="FLAD1_M"/>
    <property type="match status" value="1"/>
</dbReference>
<keyword evidence="1" id="KW-0732">Signal</keyword>
<dbReference type="SUPFAM" id="SSF53218">
    <property type="entry name" value="Molybdenum cofactor biosynthesis proteins"/>
    <property type="match status" value="1"/>
</dbReference>
<dbReference type="SMART" id="SM00852">
    <property type="entry name" value="MoCF_biosynth"/>
    <property type="match status" value="1"/>
</dbReference>
<dbReference type="InterPro" id="IPR001453">
    <property type="entry name" value="MoaB/Mog_dom"/>
</dbReference>
<reference evidence="3 4" key="1">
    <citation type="submission" date="2023-10" db="EMBL/GenBank/DDBJ databases">
        <authorList>
            <person name="Maclean D."/>
            <person name="Macfadyen A."/>
        </authorList>
    </citation>
    <scope>NUCLEOTIDE SEQUENCE [LARGE SCALE GENOMIC DNA]</scope>
</reference>
<dbReference type="Pfam" id="PF00994">
    <property type="entry name" value="MoCF_biosynth"/>
    <property type="match status" value="1"/>
</dbReference>
<evidence type="ECO:0000259" key="2">
    <source>
        <dbReference type="SMART" id="SM00852"/>
    </source>
</evidence>
<dbReference type="PANTHER" id="PTHR13939:SF0">
    <property type="entry name" value="NMN AMIDOHYDROLASE-LIKE PROTEIN YFAY"/>
    <property type="match status" value="1"/>
</dbReference>
<keyword evidence="4" id="KW-1185">Reference proteome</keyword>
<organism evidence="3 4">
    <name type="scientific">Coccomyxa viridis</name>
    <dbReference type="NCBI Taxonomy" id="1274662"/>
    <lineage>
        <taxon>Eukaryota</taxon>
        <taxon>Viridiplantae</taxon>
        <taxon>Chlorophyta</taxon>
        <taxon>core chlorophytes</taxon>
        <taxon>Trebouxiophyceae</taxon>
        <taxon>Trebouxiophyceae incertae sedis</taxon>
        <taxon>Coccomyxaceae</taxon>
        <taxon>Coccomyxa</taxon>
    </lineage>
</organism>
<comment type="caution">
    <text evidence="3">The sequence shown here is derived from an EMBL/GenBank/DDBJ whole genome shotgun (WGS) entry which is preliminary data.</text>
</comment>